<evidence type="ECO:0000313" key="1">
    <source>
        <dbReference type="EMBL" id="GAF89951.1"/>
    </source>
</evidence>
<name>X0TRZ8_9ZZZZ</name>
<comment type="caution">
    <text evidence="1">The sequence shown here is derived from an EMBL/GenBank/DDBJ whole genome shotgun (WGS) entry which is preliminary data.</text>
</comment>
<proteinExistence type="predicted"/>
<dbReference type="EMBL" id="BARS01010116">
    <property type="protein sequence ID" value="GAF89951.1"/>
    <property type="molecule type" value="Genomic_DNA"/>
</dbReference>
<dbReference type="PANTHER" id="PTHR38075:SF1">
    <property type="entry name" value="DUF4139 DOMAIN-CONTAINING PROTEIN"/>
    <property type="match status" value="1"/>
</dbReference>
<dbReference type="PANTHER" id="PTHR38075">
    <property type="entry name" value="DUF4139 DOMAIN-CONTAINING PROTEIN"/>
    <property type="match status" value="1"/>
</dbReference>
<organism evidence="1">
    <name type="scientific">marine sediment metagenome</name>
    <dbReference type="NCBI Taxonomy" id="412755"/>
    <lineage>
        <taxon>unclassified sequences</taxon>
        <taxon>metagenomes</taxon>
        <taxon>ecological metagenomes</taxon>
    </lineage>
</organism>
<sequence>MKRIIFTLLIIALMAGVSRAKVDLVTLPSRDTVQLTIYNSADMTLVRESRALTLKDGKNKLQFSWANTLIDPTSLEMLPKANADKIDIADLTYPPRVRNLGLWNIESGISGKVPVEITYLTSGLSWRAFYMGTLTEDEE</sequence>
<gene>
    <name evidence="1" type="ORF">S01H1_18854</name>
</gene>
<evidence type="ECO:0008006" key="2">
    <source>
        <dbReference type="Google" id="ProtNLM"/>
    </source>
</evidence>
<reference evidence="1" key="1">
    <citation type="journal article" date="2014" name="Front. Microbiol.">
        <title>High frequency of phylogenetically diverse reductive dehalogenase-homologous genes in deep subseafloor sedimentary metagenomes.</title>
        <authorList>
            <person name="Kawai M."/>
            <person name="Futagami T."/>
            <person name="Toyoda A."/>
            <person name="Takaki Y."/>
            <person name="Nishi S."/>
            <person name="Hori S."/>
            <person name="Arai W."/>
            <person name="Tsubouchi T."/>
            <person name="Morono Y."/>
            <person name="Uchiyama I."/>
            <person name="Ito T."/>
            <person name="Fujiyama A."/>
            <person name="Inagaki F."/>
            <person name="Takami H."/>
        </authorList>
    </citation>
    <scope>NUCLEOTIDE SEQUENCE</scope>
    <source>
        <strain evidence="1">Expedition CK06-06</strain>
    </source>
</reference>
<accession>X0TRZ8</accession>
<dbReference type="AlphaFoldDB" id="X0TRZ8"/>
<feature type="non-terminal residue" evidence="1">
    <location>
        <position position="139"/>
    </location>
</feature>
<protein>
    <recommendedName>
        <fullName evidence="2">DUF4139 domain-containing protein</fullName>
    </recommendedName>
</protein>